<gene>
    <name evidence="1" type="ORF">SK128_014270</name>
</gene>
<dbReference type="EMBL" id="JAXCGZ010003430">
    <property type="protein sequence ID" value="KAK7083333.1"/>
    <property type="molecule type" value="Genomic_DNA"/>
</dbReference>
<reference evidence="1 2" key="1">
    <citation type="submission" date="2023-11" db="EMBL/GenBank/DDBJ databases">
        <title>Halocaridina rubra genome assembly.</title>
        <authorList>
            <person name="Smith C."/>
        </authorList>
    </citation>
    <scope>NUCLEOTIDE SEQUENCE [LARGE SCALE GENOMIC DNA]</scope>
    <source>
        <strain evidence="1">EP-1</strain>
        <tissue evidence="1">Whole</tissue>
    </source>
</reference>
<evidence type="ECO:0000313" key="1">
    <source>
        <dbReference type="EMBL" id="KAK7083333.1"/>
    </source>
</evidence>
<protein>
    <submittedName>
        <fullName evidence="1">Uncharacterized protein</fullName>
    </submittedName>
</protein>
<sequence>MILLKEKYSDDVLENQLRCQHNAFLFCCDNQYRSNYRNDSAVAKDGDNEVDFVKEKSIN</sequence>
<organism evidence="1 2">
    <name type="scientific">Halocaridina rubra</name>
    <name type="common">Hawaiian red shrimp</name>
    <dbReference type="NCBI Taxonomy" id="373956"/>
    <lineage>
        <taxon>Eukaryota</taxon>
        <taxon>Metazoa</taxon>
        <taxon>Ecdysozoa</taxon>
        <taxon>Arthropoda</taxon>
        <taxon>Crustacea</taxon>
        <taxon>Multicrustacea</taxon>
        <taxon>Malacostraca</taxon>
        <taxon>Eumalacostraca</taxon>
        <taxon>Eucarida</taxon>
        <taxon>Decapoda</taxon>
        <taxon>Pleocyemata</taxon>
        <taxon>Caridea</taxon>
        <taxon>Atyoidea</taxon>
        <taxon>Atyidae</taxon>
        <taxon>Halocaridina</taxon>
    </lineage>
</organism>
<name>A0AAN9ACG5_HALRR</name>
<evidence type="ECO:0000313" key="2">
    <source>
        <dbReference type="Proteomes" id="UP001381693"/>
    </source>
</evidence>
<accession>A0AAN9ACG5</accession>
<dbReference type="Proteomes" id="UP001381693">
    <property type="component" value="Unassembled WGS sequence"/>
</dbReference>
<proteinExistence type="predicted"/>
<dbReference type="AlphaFoldDB" id="A0AAN9ACG5"/>
<comment type="caution">
    <text evidence="1">The sequence shown here is derived from an EMBL/GenBank/DDBJ whole genome shotgun (WGS) entry which is preliminary data.</text>
</comment>
<feature type="non-terminal residue" evidence="1">
    <location>
        <position position="59"/>
    </location>
</feature>
<keyword evidence="2" id="KW-1185">Reference proteome</keyword>